<dbReference type="SMART" id="SM00317">
    <property type="entry name" value="SET"/>
    <property type="match status" value="1"/>
</dbReference>
<keyword evidence="8" id="KW-1185">Reference proteome</keyword>
<keyword evidence="3" id="KW-0862">Zinc</keyword>
<dbReference type="SUPFAM" id="SSF144232">
    <property type="entry name" value="HIT/MYND zinc finger-like"/>
    <property type="match status" value="1"/>
</dbReference>
<organism evidence="7 8">
    <name type="scientific">Cherax quadricarinatus</name>
    <name type="common">Australian red claw crayfish</name>
    <dbReference type="NCBI Taxonomy" id="27406"/>
    <lineage>
        <taxon>Eukaryota</taxon>
        <taxon>Metazoa</taxon>
        <taxon>Ecdysozoa</taxon>
        <taxon>Arthropoda</taxon>
        <taxon>Crustacea</taxon>
        <taxon>Multicrustacea</taxon>
        <taxon>Malacostraca</taxon>
        <taxon>Eumalacostraca</taxon>
        <taxon>Eucarida</taxon>
        <taxon>Decapoda</taxon>
        <taxon>Pleocyemata</taxon>
        <taxon>Astacidea</taxon>
        <taxon>Parastacoidea</taxon>
        <taxon>Parastacidae</taxon>
        <taxon>Cherax</taxon>
    </lineage>
</organism>
<dbReference type="Gene3D" id="1.10.220.160">
    <property type="match status" value="1"/>
</dbReference>
<dbReference type="Gene3D" id="2.170.270.10">
    <property type="entry name" value="SET domain"/>
    <property type="match status" value="1"/>
</dbReference>
<evidence type="ECO:0000313" key="7">
    <source>
        <dbReference type="EMBL" id="KAK8731261.1"/>
    </source>
</evidence>
<dbReference type="InterPro" id="IPR001214">
    <property type="entry name" value="SET_dom"/>
</dbReference>
<evidence type="ECO:0000256" key="2">
    <source>
        <dbReference type="ARBA" id="ARBA00022771"/>
    </source>
</evidence>
<evidence type="ECO:0000256" key="4">
    <source>
        <dbReference type="PROSITE-ProRule" id="PRU00134"/>
    </source>
</evidence>
<dbReference type="GO" id="GO:0008270">
    <property type="term" value="F:zinc ion binding"/>
    <property type="evidence" value="ECO:0007669"/>
    <property type="project" value="UniProtKB-KW"/>
</dbReference>
<evidence type="ECO:0000256" key="5">
    <source>
        <dbReference type="SAM" id="MobiDB-lite"/>
    </source>
</evidence>
<name>A0AAW0WGQ7_CHEQU</name>
<dbReference type="CDD" id="cd20071">
    <property type="entry name" value="SET_SMYD"/>
    <property type="match status" value="1"/>
</dbReference>
<proteinExistence type="predicted"/>
<feature type="region of interest" description="Disordered" evidence="5">
    <location>
        <begin position="1"/>
        <end position="20"/>
    </location>
</feature>
<evidence type="ECO:0000256" key="3">
    <source>
        <dbReference type="ARBA" id="ARBA00022833"/>
    </source>
</evidence>
<protein>
    <recommendedName>
        <fullName evidence="6">MYND-type domain-containing protein</fullName>
    </recommendedName>
</protein>
<keyword evidence="2 4" id="KW-0863">Zinc-finger</keyword>
<comment type="caution">
    <text evidence="7">The sequence shown here is derived from an EMBL/GenBank/DDBJ whole genome shotgun (WGS) entry which is preliminary data.</text>
</comment>
<reference evidence="7" key="2">
    <citation type="submission" date="2024-01" db="EMBL/GenBank/DDBJ databases">
        <authorList>
            <person name="He J."/>
            <person name="Wang M."/>
            <person name="Zheng J."/>
            <person name="Liu Z."/>
        </authorList>
    </citation>
    <scope>NUCLEOTIDE SEQUENCE</scope>
    <source>
        <strain evidence="7">ZL_2023a</strain>
        <tissue evidence="7">Muscle</tissue>
    </source>
</reference>
<dbReference type="InterPro" id="IPR046341">
    <property type="entry name" value="SET_dom_sf"/>
</dbReference>
<dbReference type="GO" id="GO:0008170">
    <property type="term" value="F:N-methyltransferase activity"/>
    <property type="evidence" value="ECO:0007669"/>
    <property type="project" value="UniProtKB-ARBA"/>
</dbReference>
<dbReference type="EMBL" id="JARKIK010000061">
    <property type="protein sequence ID" value="KAK8731261.1"/>
    <property type="molecule type" value="Genomic_DNA"/>
</dbReference>
<dbReference type="EMBL" id="JARKIK010000061">
    <property type="protein sequence ID" value="KAK8731260.1"/>
    <property type="molecule type" value="Genomic_DNA"/>
</dbReference>
<dbReference type="InterPro" id="IPR053010">
    <property type="entry name" value="SET_SmydA-8"/>
</dbReference>
<dbReference type="PANTHER" id="PTHR46455">
    <property type="entry name" value="SET AND MYND DOMAIN CONTAINING, ARTHROPOD-SPECIFIC, MEMBER 4, ISOFORM A"/>
    <property type="match status" value="1"/>
</dbReference>
<sequence length="555" mass="62018">MGEASTDMADGATIEGRVGGDVGGSVDGDVGGKCGGCGCEAHTKCTGCRSVYYCSRQCQKKGWPGHKDQCRPFTVSKNKEVGRLLVASRDLDVDDFILREAPLVLGPKQETEPVCLACYRRVSGRYRCSRCSWPLCGPKCENTPDHQPECEVTRAAGVTIDIDDADGGPHHLYEVVTALRCLVLAGRDPRRWRMCTERFNSRYPRCVGHDVVHLLRNTFKIHQYPGVDGSEAAIHAVLGVLQINQVPTKTAYGEVQALYPMASLSTHSCMPNTKPVFKDNQLTLRASDPIRRGEPITAIYTDILWGTRARRDHLRQSKLLSCTCQRCADPTELDTYFSALVCRRCSKLVLPTNPLDDLAPWTCQACSHQVSVEEVLRTNLALGAAVEMALAGPTIDTLEALQKEWVSRVHSNHYHLHAVKHSLLQLYGRSKEKAAETEKDEAHWLEIAKKEKACKEFLTVCSRLDPSTAQTIPYVGLTFYEYHKTILQNAQRYFGQRKITTQQLKKRMLLSKALLKKATEIFRHEAEDTPEGQLYLTCEQEVIRIGKWMLAVGLV</sequence>
<gene>
    <name evidence="7" type="ORF">OTU49_007512</name>
</gene>
<dbReference type="AlphaFoldDB" id="A0AAW0WGQ7"/>
<dbReference type="GO" id="GO:0008276">
    <property type="term" value="F:protein methyltransferase activity"/>
    <property type="evidence" value="ECO:0007669"/>
    <property type="project" value="UniProtKB-ARBA"/>
</dbReference>
<dbReference type="EMBL" id="JARKIK010000061">
    <property type="protein sequence ID" value="KAK8731259.1"/>
    <property type="molecule type" value="Genomic_DNA"/>
</dbReference>
<evidence type="ECO:0000313" key="8">
    <source>
        <dbReference type="Proteomes" id="UP001445076"/>
    </source>
</evidence>
<dbReference type="InterPro" id="IPR002893">
    <property type="entry name" value="Znf_MYND"/>
</dbReference>
<evidence type="ECO:0000256" key="1">
    <source>
        <dbReference type="ARBA" id="ARBA00022723"/>
    </source>
</evidence>
<dbReference type="SUPFAM" id="SSF82199">
    <property type="entry name" value="SET domain"/>
    <property type="match status" value="1"/>
</dbReference>
<reference evidence="7 8" key="1">
    <citation type="journal article" date="2024" name="BMC Genomics">
        <title>Genome assembly of redclaw crayfish (Cherax quadricarinatus) provides insights into its immune adaptation and hypoxia tolerance.</title>
        <authorList>
            <person name="Liu Z."/>
            <person name="Zheng J."/>
            <person name="Li H."/>
            <person name="Fang K."/>
            <person name="Wang S."/>
            <person name="He J."/>
            <person name="Zhou D."/>
            <person name="Weng S."/>
            <person name="Chi M."/>
            <person name="Gu Z."/>
            <person name="He J."/>
            <person name="Li F."/>
            <person name="Wang M."/>
        </authorList>
    </citation>
    <scope>NUCLEOTIDE SEQUENCE [LARGE SCALE GENOMIC DNA]</scope>
    <source>
        <strain evidence="7">ZL_2023a</strain>
    </source>
</reference>
<dbReference type="PROSITE" id="PS01360">
    <property type="entry name" value="ZF_MYND_1"/>
    <property type="match status" value="1"/>
</dbReference>
<dbReference type="GO" id="GO:0008757">
    <property type="term" value="F:S-adenosylmethionine-dependent methyltransferase activity"/>
    <property type="evidence" value="ECO:0007669"/>
    <property type="project" value="UniProtKB-ARBA"/>
</dbReference>
<accession>A0AAW0WGQ7</accession>
<dbReference type="Gene3D" id="6.10.140.2220">
    <property type="match status" value="2"/>
</dbReference>
<dbReference type="Pfam" id="PF01753">
    <property type="entry name" value="zf-MYND"/>
    <property type="match status" value="1"/>
</dbReference>
<dbReference type="PANTHER" id="PTHR46455:SF5">
    <property type="entry name" value="SET AND MYND DOMAIN CONTAINING, ARTHROPOD-SPECIFIC, MEMBER 4, ISOFORM A"/>
    <property type="match status" value="1"/>
</dbReference>
<feature type="domain" description="MYND-type" evidence="6">
    <location>
        <begin position="34"/>
        <end position="70"/>
    </location>
</feature>
<evidence type="ECO:0000259" key="6">
    <source>
        <dbReference type="PROSITE" id="PS50865"/>
    </source>
</evidence>
<dbReference type="Proteomes" id="UP001445076">
    <property type="component" value="Unassembled WGS sequence"/>
</dbReference>
<keyword evidence="1" id="KW-0479">Metal-binding</keyword>
<dbReference type="PROSITE" id="PS50865">
    <property type="entry name" value="ZF_MYND_2"/>
    <property type="match status" value="1"/>
</dbReference>